<protein>
    <recommendedName>
        <fullName evidence="1">UPF0398 protein A9C19_07775</fullName>
    </recommendedName>
</protein>
<keyword evidence="3" id="KW-1185">Reference proteome</keyword>
<reference evidence="2 3" key="1">
    <citation type="journal article" date="2016" name="Sci. Rep.">
        <title>Complete genome sequence and transcriptomic analysis of a novel marine strain Bacillus weihaiensis reveals the mechanism of brown algae degradation.</title>
        <authorList>
            <person name="Zhu Y."/>
            <person name="Chen P."/>
            <person name="Bao Y."/>
            <person name="Men Y."/>
            <person name="Zeng Y."/>
            <person name="Yang J."/>
            <person name="Sun J."/>
            <person name="Sun Y."/>
        </authorList>
    </citation>
    <scope>NUCLEOTIDE SEQUENCE [LARGE SCALE GENOMIC DNA]</scope>
    <source>
        <strain evidence="2 3">Alg07</strain>
    </source>
</reference>
<dbReference type="PANTHER" id="PTHR38440:SF1">
    <property type="entry name" value="UPF0398 PROTEIN SPR0331"/>
    <property type="match status" value="1"/>
</dbReference>
<evidence type="ECO:0000313" key="2">
    <source>
        <dbReference type="EMBL" id="APH04653.1"/>
    </source>
</evidence>
<accession>A0A1L3MQQ0</accession>
<dbReference type="NCBIfam" id="NF010181">
    <property type="entry name" value="PRK13660.1"/>
    <property type="match status" value="1"/>
</dbReference>
<dbReference type="Proteomes" id="UP000181936">
    <property type="component" value="Chromosome"/>
</dbReference>
<dbReference type="RefSeq" id="WP_072579442.1">
    <property type="nucleotide sequence ID" value="NZ_CP016020.1"/>
</dbReference>
<dbReference type="Pfam" id="PF06908">
    <property type="entry name" value="YpsA"/>
    <property type="match status" value="1"/>
</dbReference>
<dbReference type="AlphaFoldDB" id="A0A1L3MQQ0"/>
<evidence type="ECO:0000256" key="1">
    <source>
        <dbReference type="HAMAP-Rule" id="MF_01575"/>
    </source>
</evidence>
<dbReference type="SUPFAM" id="SSF102405">
    <property type="entry name" value="MCP/YpsA-like"/>
    <property type="match status" value="1"/>
</dbReference>
<evidence type="ECO:0000313" key="3">
    <source>
        <dbReference type="Proteomes" id="UP000181936"/>
    </source>
</evidence>
<dbReference type="STRING" id="1547283.A9C19_07775"/>
<gene>
    <name evidence="2" type="ORF">A9C19_07775</name>
</gene>
<sequence length="186" mass="21774">MKVLTVSGYKSFELGIFKNDDQAVTFIKKAIEKILKNYLENGLEWVIISGQMGVELWTAEVVFDLQHDYTNLKLAILTPFLNQESKWNETNKEFYEFIVSQADYVDSITKREYDSPVQFRQKNEFLITKSDGLLLVYDEEKQGSPKFLLDSAKRKQENADFLIELITFQDLQDVVEEENMKNSESW</sequence>
<dbReference type="PANTHER" id="PTHR38440">
    <property type="entry name" value="UPF0398 PROTEIN YPSA"/>
    <property type="match status" value="1"/>
</dbReference>
<dbReference type="InterPro" id="IPR010697">
    <property type="entry name" value="YspA"/>
</dbReference>
<organism evidence="2 3">
    <name type="scientific">Bacillus weihaiensis</name>
    <dbReference type="NCBI Taxonomy" id="1547283"/>
    <lineage>
        <taxon>Bacteria</taxon>
        <taxon>Bacillati</taxon>
        <taxon>Bacillota</taxon>
        <taxon>Bacilli</taxon>
        <taxon>Bacillales</taxon>
        <taxon>Bacillaceae</taxon>
        <taxon>Bacillus</taxon>
    </lineage>
</organism>
<dbReference type="PIRSF" id="PIRSF021290">
    <property type="entry name" value="DUF1273"/>
    <property type="match status" value="1"/>
</dbReference>
<name>A0A1L3MQQ0_9BACI</name>
<comment type="similarity">
    <text evidence="1">Belongs to the UPF0398 family.</text>
</comment>
<proteinExistence type="inferred from homology"/>
<dbReference type="KEGG" id="bwh:A9C19_07775"/>
<dbReference type="HAMAP" id="MF_01575">
    <property type="entry name" value="UPF0398"/>
    <property type="match status" value="1"/>
</dbReference>
<dbReference type="OrthoDB" id="2301957at2"/>
<dbReference type="Gene3D" id="3.40.50.450">
    <property type="match status" value="1"/>
</dbReference>
<dbReference type="EMBL" id="CP016020">
    <property type="protein sequence ID" value="APH04653.1"/>
    <property type="molecule type" value="Genomic_DNA"/>
</dbReference>